<dbReference type="GO" id="GO:0008270">
    <property type="term" value="F:zinc ion binding"/>
    <property type="evidence" value="ECO:0007669"/>
    <property type="project" value="UniProtKB-UniRule"/>
</dbReference>
<reference evidence="10 11" key="2">
    <citation type="submission" date="2020-06" db="EMBL/GenBank/DDBJ databases">
        <title>Halomonas songnenensis sp. nov., a moderately halophilic bacterium isolated from saline and alkaline soils.</title>
        <authorList>
            <person name="Jiang J."/>
            <person name="Pan Y."/>
        </authorList>
    </citation>
    <scope>NUCLEOTIDE SEQUENCE [LARGE SCALE GENOMIC DNA]</scope>
    <source>
        <strain evidence="10 11">TBZ9</strain>
    </source>
</reference>
<keyword evidence="11" id="KW-1185">Reference proteome</keyword>
<keyword evidence="5 8" id="KW-0378">Hydrolase</keyword>
<accession>A0A7Y3XAI8</accession>
<dbReference type="GO" id="GO:0051603">
    <property type="term" value="P:proteolysis involved in protein catabolic process"/>
    <property type="evidence" value="ECO:0007669"/>
    <property type="project" value="TreeGrafter"/>
</dbReference>
<dbReference type="EC" id="3.4.-.-" evidence="8"/>
<keyword evidence="6 8" id="KW-0862">Zinc</keyword>
<evidence type="ECO:0000256" key="1">
    <source>
        <dbReference type="ARBA" id="ARBA00022670"/>
    </source>
</evidence>
<evidence type="ECO:0000256" key="8">
    <source>
        <dbReference type="HAMAP-Rule" id="MF_00997"/>
    </source>
</evidence>
<feature type="binding site" evidence="8">
    <location>
        <position position="203"/>
    </location>
    <ligand>
        <name>Zn(2+)</name>
        <dbReference type="ChEBI" id="CHEBI:29105"/>
        <note>catalytic</note>
    </ligand>
</feature>
<evidence type="ECO:0000256" key="4">
    <source>
        <dbReference type="ARBA" id="ARBA00022764"/>
    </source>
</evidence>
<evidence type="ECO:0000259" key="9">
    <source>
        <dbReference type="Pfam" id="PF01435"/>
    </source>
</evidence>
<dbReference type="GO" id="GO:0004222">
    <property type="term" value="F:metalloendopeptidase activity"/>
    <property type="evidence" value="ECO:0007669"/>
    <property type="project" value="InterPro"/>
</dbReference>
<reference evidence="10 11" key="1">
    <citation type="submission" date="2020-05" db="EMBL/GenBank/DDBJ databases">
        <authorList>
            <person name="Ruan W."/>
            <person name="Jeon C.O."/>
            <person name="Chun B.H."/>
        </authorList>
    </citation>
    <scope>NUCLEOTIDE SEQUENCE [LARGE SCALE GENOMIC DNA]</scope>
    <source>
        <strain evidence="10 11">TBZ9</strain>
    </source>
</reference>
<protein>
    <recommendedName>
        <fullName evidence="8">Putative beta-barrel assembly-enhancing protease</fullName>
        <ecNumber evidence="8">3.4.-.-</ecNumber>
    </recommendedName>
</protein>
<feature type="active site" description="Proton donor" evidence="8">
    <location>
        <position position="207"/>
    </location>
</feature>
<keyword evidence="2 8" id="KW-0479">Metal-binding</keyword>
<evidence type="ECO:0000256" key="2">
    <source>
        <dbReference type="ARBA" id="ARBA00022723"/>
    </source>
</evidence>
<evidence type="ECO:0000313" key="11">
    <source>
        <dbReference type="Proteomes" id="UP000588806"/>
    </source>
</evidence>
<evidence type="ECO:0000256" key="5">
    <source>
        <dbReference type="ARBA" id="ARBA00022801"/>
    </source>
</evidence>
<dbReference type="GO" id="GO:0042597">
    <property type="term" value="C:periplasmic space"/>
    <property type="evidence" value="ECO:0007669"/>
    <property type="project" value="UniProtKB-SubCell"/>
</dbReference>
<dbReference type="GO" id="GO:0016020">
    <property type="term" value="C:membrane"/>
    <property type="evidence" value="ECO:0007669"/>
    <property type="project" value="InterPro"/>
</dbReference>
<dbReference type="InterPro" id="IPR001915">
    <property type="entry name" value="Peptidase_M48"/>
</dbReference>
<evidence type="ECO:0000256" key="7">
    <source>
        <dbReference type="ARBA" id="ARBA00023049"/>
    </source>
</evidence>
<dbReference type="Gene3D" id="1.25.40.10">
    <property type="entry name" value="Tetratricopeptide repeat domain"/>
    <property type="match status" value="1"/>
</dbReference>
<feature type="domain" description="Peptidase M48" evidence="9">
    <location>
        <begin position="76"/>
        <end position="261"/>
    </location>
</feature>
<keyword evidence="7 8" id="KW-0482">Metalloprotease</keyword>
<dbReference type="InterPro" id="IPR019734">
    <property type="entry name" value="TPR_rpt"/>
</dbReference>
<dbReference type="Pfam" id="PF13174">
    <property type="entry name" value="TPR_6"/>
    <property type="match status" value="1"/>
</dbReference>
<dbReference type="AlphaFoldDB" id="A0A7Y3XAI8"/>
<dbReference type="RefSeq" id="WP_171702160.1">
    <property type="nucleotide sequence ID" value="NZ_JABFHI010000002.1"/>
</dbReference>
<dbReference type="InterPro" id="IPR030873">
    <property type="entry name" value="Protease_BepA"/>
</dbReference>
<keyword evidence="4 8" id="KW-0574">Periplasm</keyword>
<comment type="cofactor">
    <cofactor evidence="8">
        <name>Zn(2+)</name>
        <dbReference type="ChEBI" id="CHEBI:29105"/>
    </cofactor>
    <text evidence="8">Binds 1 zinc ion per subunit.</text>
</comment>
<dbReference type="SUPFAM" id="SSF48452">
    <property type="entry name" value="TPR-like"/>
    <property type="match status" value="1"/>
</dbReference>
<evidence type="ECO:0000313" key="10">
    <source>
        <dbReference type="EMBL" id="NOG31348.1"/>
    </source>
</evidence>
<organism evidence="10 11">
    <name type="scientific">Vreelandella azerica</name>
    <dbReference type="NCBI Taxonomy" id="2732867"/>
    <lineage>
        <taxon>Bacteria</taxon>
        <taxon>Pseudomonadati</taxon>
        <taxon>Pseudomonadota</taxon>
        <taxon>Gammaproteobacteria</taxon>
        <taxon>Oceanospirillales</taxon>
        <taxon>Halomonadaceae</taxon>
        <taxon>Vreelandella</taxon>
    </lineage>
</organism>
<dbReference type="PANTHER" id="PTHR22726">
    <property type="entry name" value="METALLOENDOPEPTIDASE OMA1"/>
    <property type="match status" value="1"/>
</dbReference>
<feature type="binding site" evidence="8">
    <location>
        <position position="137"/>
    </location>
    <ligand>
        <name>Zn(2+)</name>
        <dbReference type="ChEBI" id="CHEBI:29105"/>
        <note>catalytic</note>
    </ligand>
</feature>
<dbReference type="PANTHER" id="PTHR22726:SF1">
    <property type="entry name" value="METALLOENDOPEPTIDASE OMA1, MITOCHONDRIAL"/>
    <property type="match status" value="1"/>
</dbReference>
<name>A0A7Y3XAI8_9GAMM</name>
<comment type="subcellular location">
    <subcellularLocation>
        <location evidence="8">Periplasm</location>
    </subcellularLocation>
</comment>
<proteinExistence type="inferred from homology"/>
<comment type="function">
    <text evidence="8">Functions as both a chaperone and a metalloprotease. Maintains the integrity of the outer membrane by promoting either the assembly or the elimination of outer membrane proteins, depending on their folding state.</text>
</comment>
<dbReference type="EMBL" id="JABFHI010000002">
    <property type="protein sequence ID" value="NOG31348.1"/>
    <property type="molecule type" value="Genomic_DNA"/>
</dbReference>
<dbReference type="InterPro" id="IPR051156">
    <property type="entry name" value="Mito/Outer_Membr_Metalloprot"/>
</dbReference>
<sequence length="486" mass="53378" precursor="true">MLRFRCCTTRWLCIVTLSLGSYTASSPSVAQNDPLLPTLRSSSEVVSNEEIRLGQAWLRQFRARVPQWQDPISHYYLDRLIARLAPYSQIGGLSTQTLIVDSPSLNAFAVPGGIIGVNTGLFAFAADEGAFASVLAHEMGHLSQRHYARGSARAEQNQLPAMAGMLAGLLLAASGAGEAGMAAAMSSQAAVIQDQLAYSRRFEEEADRVGLQTLAAAGYAPEDMVRMFRAMLNMARLQGNTPPEFMLTHPITESRLSDTQARAAQLEVSNRRDNNLLYGMMRGRALLHIHANNPQDALTRLKAETPDPDAVTYLEALIMAENGQTEQSLQALDRLAHQHPDFTALPASAANVAFEARRYTEAISRSQQLLRLVPNYLPAQLIMAEAQLQRDPQTAFAQLRDITTNHPDTPYAFNLLADAAGRSGHNGWGHLARAEYLQLTGRVDRGIQQLAIARDAAEQEGDNNLLGRIAQRRDAFISYREALDKF</sequence>
<dbReference type="InterPro" id="IPR011990">
    <property type="entry name" value="TPR-like_helical_dom_sf"/>
</dbReference>
<feature type="binding site" evidence="8">
    <location>
        <position position="141"/>
    </location>
    <ligand>
        <name>Zn(2+)</name>
        <dbReference type="ChEBI" id="CHEBI:29105"/>
        <note>catalytic</note>
    </ligand>
</feature>
<comment type="caution">
    <text evidence="10">The sequence shown here is derived from an EMBL/GenBank/DDBJ whole genome shotgun (WGS) entry which is preliminary data.</text>
</comment>
<dbReference type="HAMAP" id="MF_00997">
    <property type="entry name" value="Protease_BepA"/>
    <property type="match status" value="1"/>
</dbReference>
<evidence type="ECO:0000256" key="6">
    <source>
        <dbReference type="ARBA" id="ARBA00022833"/>
    </source>
</evidence>
<dbReference type="Gene3D" id="3.30.2010.10">
    <property type="entry name" value="Metalloproteases ('zincins'), catalytic domain"/>
    <property type="match status" value="1"/>
</dbReference>
<gene>
    <name evidence="10" type="ORF">HLB35_05445</name>
</gene>
<keyword evidence="3 8" id="KW-0732">Signal</keyword>
<dbReference type="Proteomes" id="UP000588806">
    <property type="component" value="Unassembled WGS sequence"/>
</dbReference>
<evidence type="ECO:0000256" key="3">
    <source>
        <dbReference type="ARBA" id="ARBA00022729"/>
    </source>
</evidence>
<dbReference type="Pfam" id="PF01435">
    <property type="entry name" value="Peptidase_M48"/>
    <property type="match status" value="1"/>
</dbReference>
<keyword evidence="1 8" id="KW-0645">Protease</keyword>
<comment type="similarity">
    <text evidence="8">Belongs to the peptidase M48 family. BepA subfamily.</text>
</comment>
<feature type="active site" evidence="8">
    <location>
        <position position="138"/>
    </location>
</feature>
<feature type="chain" id="PRO_5031638404" description="Putative beta-barrel assembly-enhancing protease" evidence="8">
    <location>
        <begin position="31"/>
        <end position="486"/>
    </location>
</feature>
<feature type="signal peptide" evidence="8">
    <location>
        <begin position="1"/>
        <end position="30"/>
    </location>
</feature>